<feature type="transmembrane region" description="Helical" evidence="10">
    <location>
        <begin position="6"/>
        <end position="31"/>
    </location>
</feature>
<protein>
    <recommendedName>
        <fullName evidence="12">Sec-independent protein translocase protein TatA</fullName>
    </recommendedName>
</protein>
<evidence type="ECO:0000256" key="7">
    <source>
        <dbReference type="ARBA" id="ARBA00023010"/>
    </source>
</evidence>
<gene>
    <name evidence="11" type="ORF">S06H3_31325</name>
</gene>
<evidence type="ECO:0000256" key="2">
    <source>
        <dbReference type="ARBA" id="ARBA00022448"/>
    </source>
</evidence>
<keyword evidence="4 10" id="KW-0812">Transmembrane</keyword>
<organism evidence="11">
    <name type="scientific">marine sediment metagenome</name>
    <dbReference type="NCBI Taxonomy" id="412755"/>
    <lineage>
        <taxon>unclassified sequences</taxon>
        <taxon>metagenomes</taxon>
        <taxon>ecological metagenomes</taxon>
    </lineage>
</organism>
<dbReference type="Pfam" id="PF02416">
    <property type="entry name" value="TatA_B_E"/>
    <property type="match status" value="1"/>
</dbReference>
<feature type="coiled-coil region" evidence="9">
    <location>
        <begin position="46"/>
        <end position="80"/>
    </location>
</feature>
<dbReference type="Gene3D" id="1.20.5.3310">
    <property type="match status" value="1"/>
</dbReference>
<keyword evidence="2" id="KW-0813">Transport</keyword>
<keyword evidence="6 10" id="KW-1133">Transmembrane helix</keyword>
<dbReference type="AlphaFoldDB" id="X1LN36"/>
<dbReference type="NCBIfam" id="TIGR01411">
    <property type="entry name" value="tatAE"/>
    <property type="match status" value="1"/>
</dbReference>
<evidence type="ECO:0000256" key="4">
    <source>
        <dbReference type="ARBA" id="ARBA00022692"/>
    </source>
</evidence>
<dbReference type="EMBL" id="BARV01018538">
    <property type="protein sequence ID" value="GAI20787.1"/>
    <property type="molecule type" value="Genomic_DNA"/>
</dbReference>
<keyword evidence="5" id="KW-0653">Protein transport</keyword>
<comment type="caution">
    <text evidence="11">The sequence shown here is derived from an EMBL/GenBank/DDBJ whole genome shotgun (WGS) entry which is preliminary data.</text>
</comment>
<evidence type="ECO:0000256" key="9">
    <source>
        <dbReference type="SAM" id="Coils"/>
    </source>
</evidence>
<dbReference type="HAMAP" id="MF_00236">
    <property type="entry name" value="TatA_E"/>
    <property type="match status" value="1"/>
</dbReference>
<evidence type="ECO:0000256" key="8">
    <source>
        <dbReference type="ARBA" id="ARBA00023136"/>
    </source>
</evidence>
<reference evidence="11" key="1">
    <citation type="journal article" date="2014" name="Front. Microbiol.">
        <title>High frequency of phylogenetically diverse reductive dehalogenase-homologous genes in deep subseafloor sedimentary metagenomes.</title>
        <authorList>
            <person name="Kawai M."/>
            <person name="Futagami T."/>
            <person name="Toyoda A."/>
            <person name="Takaki Y."/>
            <person name="Nishi S."/>
            <person name="Hori S."/>
            <person name="Arai W."/>
            <person name="Tsubouchi T."/>
            <person name="Morono Y."/>
            <person name="Uchiyama I."/>
            <person name="Ito T."/>
            <person name="Fujiyama A."/>
            <person name="Inagaki F."/>
            <person name="Takami H."/>
        </authorList>
    </citation>
    <scope>NUCLEOTIDE SEQUENCE</scope>
    <source>
        <strain evidence="11">Expedition CK06-06</strain>
    </source>
</reference>
<keyword evidence="9" id="KW-0175">Coiled coil</keyword>
<evidence type="ECO:0000256" key="3">
    <source>
        <dbReference type="ARBA" id="ARBA00022475"/>
    </source>
</evidence>
<dbReference type="InterPro" id="IPR006312">
    <property type="entry name" value="TatA/E"/>
</dbReference>
<dbReference type="InterPro" id="IPR003369">
    <property type="entry name" value="TatA/B/E"/>
</dbReference>
<keyword evidence="8 10" id="KW-0472">Membrane</keyword>
<keyword evidence="3" id="KW-1003">Cell membrane</keyword>
<evidence type="ECO:0000313" key="11">
    <source>
        <dbReference type="EMBL" id="GAI20787.1"/>
    </source>
</evidence>
<sequence length="91" mass="10199">MAENVHYILAWGGIPGGWEWLIILVVALLIFGRRLPELARSLGKSLTEFKKGVHEAKETKDELEQDVKEIKDEVVNEAKDAAGLNDLDKND</sequence>
<dbReference type="GO" id="GO:0005886">
    <property type="term" value="C:plasma membrane"/>
    <property type="evidence" value="ECO:0007669"/>
    <property type="project" value="UniProtKB-SubCell"/>
</dbReference>
<proteinExistence type="inferred from homology"/>
<keyword evidence="7" id="KW-0811">Translocation</keyword>
<evidence type="ECO:0000256" key="6">
    <source>
        <dbReference type="ARBA" id="ARBA00022989"/>
    </source>
</evidence>
<dbReference type="PANTHER" id="PTHR42982">
    <property type="entry name" value="SEC-INDEPENDENT PROTEIN TRANSLOCASE PROTEIN TATA"/>
    <property type="match status" value="1"/>
</dbReference>
<dbReference type="GO" id="GO:0043953">
    <property type="term" value="P:protein transport by the Tat complex"/>
    <property type="evidence" value="ECO:0007669"/>
    <property type="project" value="InterPro"/>
</dbReference>
<evidence type="ECO:0000256" key="1">
    <source>
        <dbReference type="ARBA" id="ARBA00004162"/>
    </source>
</evidence>
<comment type="subcellular location">
    <subcellularLocation>
        <location evidence="1">Cell membrane</location>
        <topology evidence="1">Single-pass membrane protein</topology>
    </subcellularLocation>
</comment>
<evidence type="ECO:0008006" key="12">
    <source>
        <dbReference type="Google" id="ProtNLM"/>
    </source>
</evidence>
<dbReference type="PANTHER" id="PTHR42982:SF1">
    <property type="entry name" value="SEC-INDEPENDENT PROTEIN TRANSLOCASE PROTEIN TATA"/>
    <property type="match status" value="1"/>
</dbReference>
<evidence type="ECO:0000256" key="5">
    <source>
        <dbReference type="ARBA" id="ARBA00022927"/>
    </source>
</evidence>
<accession>X1LN36</accession>
<name>X1LN36_9ZZZZ</name>
<evidence type="ECO:0000256" key="10">
    <source>
        <dbReference type="SAM" id="Phobius"/>
    </source>
</evidence>